<proteinExistence type="predicted"/>
<feature type="transmembrane region" description="Helical" evidence="1">
    <location>
        <begin position="170"/>
        <end position="188"/>
    </location>
</feature>
<feature type="transmembrane region" description="Helical" evidence="1">
    <location>
        <begin position="20"/>
        <end position="39"/>
    </location>
</feature>
<dbReference type="PANTHER" id="PTHR35797:SF1">
    <property type="entry name" value="PROTEASE"/>
    <property type="match status" value="1"/>
</dbReference>
<keyword evidence="3" id="KW-0645">Protease</keyword>
<name>A0A6C0UFP5_9EURY</name>
<dbReference type="Proteomes" id="UP000465846">
    <property type="component" value="Chromosome"/>
</dbReference>
<gene>
    <name evidence="3" type="ORF">G3I44_08260</name>
</gene>
<evidence type="ECO:0000256" key="1">
    <source>
        <dbReference type="SAM" id="Phobius"/>
    </source>
</evidence>
<dbReference type="GO" id="GO:0080120">
    <property type="term" value="P:CAAX-box protein maturation"/>
    <property type="evidence" value="ECO:0007669"/>
    <property type="project" value="UniProtKB-ARBA"/>
</dbReference>
<dbReference type="InterPro" id="IPR003675">
    <property type="entry name" value="Rce1/LyrA-like_dom"/>
</dbReference>
<dbReference type="GO" id="GO:0008237">
    <property type="term" value="F:metallopeptidase activity"/>
    <property type="evidence" value="ECO:0007669"/>
    <property type="project" value="UniProtKB-KW"/>
</dbReference>
<keyword evidence="1" id="KW-0472">Membrane</keyword>
<dbReference type="GeneID" id="44079387"/>
<keyword evidence="3" id="KW-0378">Hydrolase</keyword>
<evidence type="ECO:0000259" key="2">
    <source>
        <dbReference type="Pfam" id="PF02517"/>
    </source>
</evidence>
<dbReference type="AlphaFoldDB" id="A0A6C0UFP5"/>
<evidence type="ECO:0000313" key="3">
    <source>
        <dbReference type="EMBL" id="QIB74276.1"/>
    </source>
</evidence>
<dbReference type="PANTHER" id="PTHR35797">
    <property type="entry name" value="PROTEASE-RELATED"/>
    <property type="match status" value="1"/>
</dbReference>
<organism evidence="3 4">
    <name type="scientific">Halogeometricum borinquense</name>
    <dbReference type="NCBI Taxonomy" id="60847"/>
    <lineage>
        <taxon>Archaea</taxon>
        <taxon>Methanobacteriati</taxon>
        <taxon>Methanobacteriota</taxon>
        <taxon>Stenosarchaea group</taxon>
        <taxon>Halobacteria</taxon>
        <taxon>Halobacteriales</taxon>
        <taxon>Haloferacaceae</taxon>
        <taxon>Halogeometricum</taxon>
    </lineage>
</organism>
<evidence type="ECO:0000313" key="4">
    <source>
        <dbReference type="Proteomes" id="UP000465846"/>
    </source>
</evidence>
<keyword evidence="1" id="KW-1133">Transmembrane helix</keyword>
<keyword evidence="3" id="KW-0482">Metalloprotease</keyword>
<dbReference type="Pfam" id="PF02517">
    <property type="entry name" value="Rce1-like"/>
    <property type="match status" value="1"/>
</dbReference>
<reference evidence="3 4" key="1">
    <citation type="submission" date="2020-02" db="EMBL/GenBank/DDBJ databases">
        <title>Whole genome sequence of Halogeometricum borinquense strain wsp4.</title>
        <authorList>
            <person name="Verma D.K."/>
            <person name="Gopal K."/>
            <person name="Prasad E.S."/>
        </authorList>
    </citation>
    <scope>NUCLEOTIDE SEQUENCE [LARGE SCALE GENOMIC DNA]</scope>
    <source>
        <strain evidence="4">wsp4</strain>
    </source>
</reference>
<dbReference type="GO" id="GO:0006508">
    <property type="term" value="P:proteolysis"/>
    <property type="evidence" value="ECO:0007669"/>
    <property type="project" value="UniProtKB-KW"/>
</dbReference>
<feature type="domain" description="CAAX prenyl protease 2/Lysostaphin resistance protein A-like" evidence="2">
    <location>
        <begin position="140"/>
        <end position="189"/>
    </location>
</feature>
<accession>A0A6C0UFP5</accession>
<dbReference type="InterPro" id="IPR042150">
    <property type="entry name" value="MmRce1-like"/>
</dbReference>
<dbReference type="RefSeq" id="WP_163486212.1">
    <property type="nucleotide sequence ID" value="NZ_CP048739.1"/>
</dbReference>
<sequence>MGLSVRTRGSRPDAAVRQAITFVGLTFVVSLTVYLPIIASDRGWISITVPPELSALGVFGPAVASLLLLVRERGRAGLQNLIRDAAAREFGGRWWVATLAVPPILLGTMYAGYLLAGGLHTSTATVETLSAAGAEALVAVPVMVLVIVALAYGEEAGWRGYLLPQLQTRWSALTASLLVAIGWFLWHIPCCFCRATRTRRCHSHS</sequence>
<dbReference type="GO" id="GO:0004175">
    <property type="term" value="F:endopeptidase activity"/>
    <property type="evidence" value="ECO:0007669"/>
    <property type="project" value="UniProtKB-ARBA"/>
</dbReference>
<keyword evidence="1" id="KW-0812">Transmembrane</keyword>
<feature type="transmembrane region" description="Helical" evidence="1">
    <location>
        <begin position="136"/>
        <end position="158"/>
    </location>
</feature>
<feature type="transmembrane region" description="Helical" evidence="1">
    <location>
        <begin position="91"/>
        <end position="116"/>
    </location>
</feature>
<dbReference type="EMBL" id="CP048739">
    <property type="protein sequence ID" value="QIB74276.1"/>
    <property type="molecule type" value="Genomic_DNA"/>
</dbReference>
<protein>
    <submittedName>
        <fullName evidence="3">CPBP family intramembrane metalloprotease</fullName>
    </submittedName>
</protein>